<dbReference type="Proteomes" id="UP001501570">
    <property type="component" value="Unassembled WGS sequence"/>
</dbReference>
<dbReference type="PANTHER" id="PTHR10357">
    <property type="entry name" value="ALPHA-AMYLASE FAMILY MEMBER"/>
    <property type="match status" value="1"/>
</dbReference>
<dbReference type="RefSeq" id="WP_345626802.1">
    <property type="nucleotide sequence ID" value="NZ_BAABJQ010000003.1"/>
</dbReference>
<protein>
    <submittedName>
        <fullName evidence="2">Malto-oligosyltrehalose synthase</fullName>
    </submittedName>
</protein>
<evidence type="ECO:0000313" key="2">
    <source>
        <dbReference type="EMBL" id="GAA5180126.1"/>
    </source>
</evidence>
<dbReference type="Gene3D" id="3.20.20.80">
    <property type="entry name" value="Glycosidases"/>
    <property type="match status" value="1"/>
</dbReference>
<evidence type="ECO:0000259" key="1">
    <source>
        <dbReference type="SMART" id="SM00642"/>
    </source>
</evidence>
<dbReference type="PANTHER" id="PTHR10357:SF216">
    <property type="entry name" value="MALTOOLIGOSYL TREHALOSE SYNTHASE-RELATED"/>
    <property type="match status" value="1"/>
</dbReference>
<dbReference type="InterPro" id="IPR013797">
    <property type="entry name" value="Maltooligo_trehalose_synth_4"/>
</dbReference>
<dbReference type="Pfam" id="PF00128">
    <property type="entry name" value="Alpha-amylase"/>
    <property type="match status" value="1"/>
</dbReference>
<dbReference type="Gene3D" id="1.10.150.200">
    <property type="entry name" value="Maltooligosyl trehalose synthase, domain 3"/>
    <property type="match status" value="1"/>
</dbReference>
<accession>A0ABP9RLB8</accession>
<dbReference type="InterPro" id="IPR012767">
    <property type="entry name" value="Trehalose_TreY"/>
</dbReference>
<dbReference type="CDD" id="cd11336">
    <property type="entry name" value="AmyAc_MTSase"/>
    <property type="match status" value="1"/>
</dbReference>
<dbReference type="Gene3D" id="1.10.10.470">
    <property type="entry name" value="Maltooligosyl trehalose synthase, domain 4"/>
    <property type="match status" value="1"/>
</dbReference>
<reference evidence="3" key="1">
    <citation type="journal article" date="2019" name="Int. J. Syst. Evol. Microbiol.">
        <title>The Global Catalogue of Microorganisms (GCM) 10K type strain sequencing project: providing services to taxonomists for standard genome sequencing and annotation.</title>
        <authorList>
            <consortium name="The Broad Institute Genomics Platform"/>
            <consortium name="The Broad Institute Genome Sequencing Center for Infectious Disease"/>
            <person name="Wu L."/>
            <person name="Ma J."/>
        </authorList>
    </citation>
    <scope>NUCLEOTIDE SEQUENCE [LARGE SCALE GENOMIC DNA]</scope>
    <source>
        <strain evidence="3">JCM 18304</strain>
    </source>
</reference>
<dbReference type="SUPFAM" id="SSF51445">
    <property type="entry name" value="(Trans)glycosidases"/>
    <property type="match status" value="1"/>
</dbReference>
<proteinExistence type="predicted"/>
<sequence>MVPASTYRLQIRPDLDLTAAAELVDYLAALGVTHLYSAPLLGAAPGSAHGYDVVDPTRINPQLGGPRALDRLVQRLRAAGMGLVLDIVPNHLGVAVPEANPAWWSVLREGRDSPYAAWFDIDWDRPLILPVLGDEPDALDALRVIGDELRYHDHRYPLAPGTGGGDPRQVHERQHYRLVNWRRGNSELNYRRFFAVSELAAVRVEDPAVFDATHAEILRWYAAGAVDGLRVDHPDGLRDPAGYLRRLAERAPDAWLLVEKILGVGERLPLDWPVAGTTGYDALGEVSGLFVDPAAEADFPAEQPWQRAAYLGKREVATTLLAAEVARIARLAPEVPDAAPALVELAARFPVYRSYLPAGAGRLRDARDAADPTVRPALDALWPRLSDPGDELALRFQQLTGAVMAKGVEDTAGYRWNRFVALNEVGGSPQRFGMTVEEFHRAATARQEHWPATMTTLSTHDTKRSEDVRARLAVLSEMPAQWRARVASWSAAAPLPDPDLADLLWQTVVGAWPIERERLRDYARKAAREAATHTRWDAPQPAFEDAVRALVDACFDDPVRAGEVADFAASIASDGWSNALGQKLVQLTMPGVPDTYQGTELWDNSLVDPDNRRPVDFAARRTLLTRLDEGWLPPVDGTGAAKLLLVSRVLRLRRDRPQLFSGYRPVRATGAAAGHVIAFDRGGVVAVATRLPRTLGAAGGWDDTTLALHGPRVTDILTGGSFAPPRLRVADLLSTYPVALLVET</sequence>
<dbReference type="SMART" id="SM00642">
    <property type="entry name" value="Aamy"/>
    <property type="match status" value="1"/>
</dbReference>
<comment type="caution">
    <text evidence="2">The sequence shown here is derived from an EMBL/GenBank/DDBJ whole genome shotgun (WGS) entry which is preliminary data.</text>
</comment>
<dbReference type="InterPro" id="IPR017853">
    <property type="entry name" value="GH"/>
</dbReference>
<dbReference type="InterPro" id="IPR006047">
    <property type="entry name" value="GH13_cat_dom"/>
</dbReference>
<evidence type="ECO:0000313" key="3">
    <source>
        <dbReference type="Proteomes" id="UP001501570"/>
    </source>
</evidence>
<feature type="domain" description="Glycosyl hydrolase family 13 catalytic" evidence="1">
    <location>
        <begin position="10"/>
        <end position="528"/>
    </location>
</feature>
<name>A0ABP9RLB8_9ACTN</name>
<dbReference type="NCBIfam" id="TIGR02401">
    <property type="entry name" value="trehalose_TreY"/>
    <property type="match status" value="1"/>
</dbReference>
<dbReference type="Gene3D" id="3.30.1590.10">
    <property type="entry name" value="Maltooligosyl trehalose synthase, domain 2"/>
    <property type="match status" value="1"/>
</dbReference>
<gene>
    <name evidence="2" type="primary">treY_1</name>
    <name evidence="2" type="ORF">GCM10023322_11700</name>
</gene>
<organism evidence="2 3">
    <name type="scientific">Rugosimonospora acidiphila</name>
    <dbReference type="NCBI Taxonomy" id="556531"/>
    <lineage>
        <taxon>Bacteria</taxon>
        <taxon>Bacillati</taxon>
        <taxon>Actinomycetota</taxon>
        <taxon>Actinomycetes</taxon>
        <taxon>Micromonosporales</taxon>
        <taxon>Micromonosporaceae</taxon>
        <taxon>Rugosimonospora</taxon>
    </lineage>
</organism>
<keyword evidence="3" id="KW-1185">Reference proteome</keyword>
<dbReference type="EMBL" id="BAABJQ010000003">
    <property type="protein sequence ID" value="GAA5180126.1"/>
    <property type="molecule type" value="Genomic_DNA"/>
</dbReference>